<accession>A0ABQ6MN08</accession>
<proteinExistence type="predicted"/>
<feature type="region of interest" description="Disordered" evidence="1">
    <location>
        <begin position="31"/>
        <end position="55"/>
    </location>
</feature>
<dbReference type="Proteomes" id="UP001165060">
    <property type="component" value="Unassembled WGS sequence"/>
</dbReference>
<evidence type="ECO:0000313" key="2">
    <source>
        <dbReference type="EMBL" id="GMI29559.1"/>
    </source>
</evidence>
<feature type="non-terminal residue" evidence="2">
    <location>
        <position position="1"/>
    </location>
</feature>
<sequence length="104" mass="11114">PNSNDACNGMLDKTDAAGSNKAVLVMLTKTRSSSGDSDQVCGHEEASAENEELGEQVRGRGEYVSFGEPGAAALFVDRCRHGGSTSFIRVQNRKIDVDLKLKLV</sequence>
<organism evidence="2 3">
    <name type="scientific">Tetraparma gracilis</name>
    <dbReference type="NCBI Taxonomy" id="2962635"/>
    <lineage>
        <taxon>Eukaryota</taxon>
        <taxon>Sar</taxon>
        <taxon>Stramenopiles</taxon>
        <taxon>Ochrophyta</taxon>
        <taxon>Bolidophyceae</taxon>
        <taxon>Parmales</taxon>
        <taxon>Triparmaceae</taxon>
        <taxon>Tetraparma</taxon>
    </lineage>
</organism>
<evidence type="ECO:0000256" key="1">
    <source>
        <dbReference type="SAM" id="MobiDB-lite"/>
    </source>
</evidence>
<keyword evidence="3" id="KW-1185">Reference proteome</keyword>
<protein>
    <submittedName>
        <fullName evidence="2">Uncharacterized protein</fullName>
    </submittedName>
</protein>
<name>A0ABQ6MN08_9STRA</name>
<gene>
    <name evidence="2" type="ORF">TeGR_g5717</name>
</gene>
<dbReference type="EMBL" id="BRYB01000407">
    <property type="protein sequence ID" value="GMI29559.1"/>
    <property type="molecule type" value="Genomic_DNA"/>
</dbReference>
<evidence type="ECO:0000313" key="3">
    <source>
        <dbReference type="Proteomes" id="UP001165060"/>
    </source>
</evidence>
<comment type="caution">
    <text evidence="2">The sequence shown here is derived from an EMBL/GenBank/DDBJ whole genome shotgun (WGS) entry which is preliminary data.</text>
</comment>
<reference evidence="2 3" key="1">
    <citation type="journal article" date="2023" name="Commun. Biol.">
        <title>Genome analysis of Parmales, the sister group of diatoms, reveals the evolutionary specialization of diatoms from phago-mixotrophs to photoautotrophs.</title>
        <authorList>
            <person name="Ban H."/>
            <person name="Sato S."/>
            <person name="Yoshikawa S."/>
            <person name="Yamada K."/>
            <person name="Nakamura Y."/>
            <person name="Ichinomiya M."/>
            <person name="Sato N."/>
            <person name="Blanc-Mathieu R."/>
            <person name="Endo H."/>
            <person name="Kuwata A."/>
            <person name="Ogata H."/>
        </authorList>
    </citation>
    <scope>NUCLEOTIDE SEQUENCE [LARGE SCALE GENOMIC DNA]</scope>
</reference>